<keyword evidence="7 10" id="KW-0456">Lyase</keyword>
<dbReference type="GO" id="GO:0005737">
    <property type="term" value="C:cytoplasm"/>
    <property type="evidence" value="ECO:0007669"/>
    <property type="project" value="UniProtKB-SubCell"/>
</dbReference>
<dbReference type="EMBL" id="CP003557">
    <property type="protein sequence ID" value="AFN75907.1"/>
    <property type="molecule type" value="Genomic_DNA"/>
</dbReference>
<dbReference type="PANTHER" id="PTHR42701:SF1">
    <property type="entry name" value="IMIDAZOLE GLYCEROL PHOSPHATE SYNTHASE SUBUNIT HISH"/>
    <property type="match status" value="1"/>
</dbReference>
<keyword evidence="5 10" id="KW-0315">Glutamine amidotransferase</keyword>
<dbReference type="GO" id="GO:0000107">
    <property type="term" value="F:imidazoleglycerol-phosphate synthase activity"/>
    <property type="evidence" value="ECO:0007669"/>
    <property type="project" value="UniProtKB-UniRule"/>
</dbReference>
<dbReference type="GO" id="GO:0016829">
    <property type="term" value="F:lyase activity"/>
    <property type="evidence" value="ECO:0007669"/>
    <property type="project" value="UniProtKB-KW"/>
</dbReference>
<comment type="catalytic activity">
    <reaction evidence="8 10">
        <text>5-[(5-phospho-1-deoxy-D-ribulos-1-ylimino)methylamino]-1-(5-phospho-beta-D-ribosyl)imidazole-4-carboxamide + L-glutamine = D-erythro-1-(imidazol-4-yl)glycerol 3-phosphate + 5-amino-1-(5-phospho-beta-D-ribosyl)imidazole-4-carboxamide + L-glutamate + H(+)</text>
        <dbReference type="Rhea" id="RHEA:24793"/>
        <dbReference type="ChEBI" id="CHEBI:15378"/>
        <dbReference type="ChEBI" id="CHEBI:29985"/>
        <dbReference type="ChEBI" id="CHEBI:58278"/>
        <dbReference type="ChEBI" id="CHEBI:58359"/>
        <dbReference type="ChEBI" id="CHEBI:58475"/>
        <dbReference type="ChEBI" id="CHEBI:58525"/>
        <dbReference type="EC" id="4.3.2.10"/>
    </reaction>
</comment>
<dbReference type="KEGG" id="mro:MROS_2677"/>
<evidence type="ECO:0000256" key="10">
    <source>
        <dbReference type="HAMAP-Rule" id="MF_00278"/>
    </source>
</evidence>
<dbReference type="GO" id="GO:0004359">
    <property type="term" value="F:glutaminase activity"/>
    <property type="evidence" value="ECO:0007669"/>
    <property type="project" value="UniProtKB-EC"/>
</dbReference>
<dbReference type="OrthoDB" id="9807137at2"/>
<dbReference type="AlphaFoldDB" id="I6YZD2"/>
<name>I6YZD2_MELRP</name>
<protein>
    <recommendedName>
        <fullName evidence="10">Imidazole glycerol phosphate synthase subunit HisH</fullName>
        <ecNumber evidence="10">4.3.2.10</ecNumber>
    </recommendedName>
    <alternativeName>
        <fullName evidence="10">IGP synthase glutaminase subunit</fullName>
        <ecNumber evidence="10">3.5.1.2</ecNumber>
    </alternativeName>
    <alternativeName>
        <fullName evidence="10">IGP synthase subunit HisH</fullName>
    </alternativeName>
    <alternativeName>
        <fullName evidence="10">ImGP synthase subunit HisH</fullName>
        <shortName evidence="10">IGPS subunit HisH</shortName>
    </alternativeName>
</protein>
<dbReference type="PROSITE" id="PS51273">
    <property type="entry name" value="GATASE_TYPE_1"/>
    <property type="match status" value="1"/>
</dbReference>
<feature type="domain" description="Glutamine amidotransferase" evidence="12">
    <location>
        <begin position="6"/>
        <end position="203"/>
    </location>
</feature>
<comment type="catalytic activity">
    <reaction evidence="9 10">
        <text>L-glutamine + H2O = L-glutamate + NH4(+)</text>
        <dbReference type="Rhea" id="RHEA:15889"/>
        <dbReference type="ChEBI" id="CHEBI:15377"/>
        <dbReference type="ChEBI" id="CHEBI:28938"/>
        <dbReference type="ChEBI" id="CHEBI:29985"/>
        <dbReference type="ChEBI" id="CHEBI:58359"/>
        <dbReference type="EC" id="3.5.1.2"/>
    </reaction>
</comment>
<dbReference type="InterPro" id="IPR017926">
    <property type="entry name" value="GATASE"/>
</dbReference>
<evidence type="ECO:0000256" key="8">
    <source>
        <dbReference type="ARBA" id="ARBA00047838"/>
    </source>
</evidence>
<evidence type="ECO:0000256" key="4">
    <source>
        <dbReference type="ARBA" id="ARBA00022801"/>
    </source>
</evidence>
<keyword evidence="3 10" id="KW-0028">Amino-acid biosynthesis</keyword>
<dbReference type="PIRSF" id="PIRSF000495">
    <property type="entry name" value="Amidotransf_hisH"/>
    <property type="match status" value="1"/>
</dbReference>
<reference evidence="13 14" key="1">
    <citation type="journal article" date="2013" name="PLoS ONE">
        <title>Genomic analysis of Melioribacter roseus, facultatively anaerobic organotrophic bacterium representing a novel deep lineage within Bacteriodetes/Chlorobi group.</title>
        <authorList>
            <person name="Kadnikov V.V."/>
            <person name="Mardanov A.V."/>
            <person name="Podosokorskaya O.A."/>
            <person name="Gavrilov S.N."/>
            <person name="Kublanov I.V."/>
            <person name="Beletsky A.V."/>
            <person name="Bonch-Osmolovskaya E.A."/>
            <person name="Ravin N.V."/>
        </authorList>
    </citation>
    <scope>NUCLEOTIDE SEQUENCE [LARGE SCALE GENOMIC DNA]</scope>
    <source>
        <strain evidence="14">JCM 17771 / P3M-2</strain>
    </source>
</reference>
<feature type="active site" evidence="10 11">
    <location>
        <position position="187"/>
    </location>
</feature>
<keyword evidence="14" id="KW-1185">Reference proteome</keyword>
<dbReference type="RefSeq" id="WP_014857337.1">
    <property type="nucleotide sequence ID" value="NC_018178.1"/>
</dbReference>
<comment type="function">
    <text evidence="10">IGPS catalyzes the conversion of PRFAR and glutamine to IGP, AICAR and glutamate. The HisH subunit catalyzes the hydrolysis of glutamine to glutamate and ammonia as part of the synthesis of IGP and AICAR. The resulting ammonia molecule is channeled to the active site of HisF.</text>
</comment>
<dbReference type="GO" id="GO:0000105">
    <property type="term" value="P:L-histidine biosynthetic process"/>
    <property type="evidence" value="ECO:0007669"/>
    <property type="project" value="UniProtKB-UniRule"/>
</dbReference>
<evidence type="ECO:0000256" key="7">
    <source>
        <dbReference type="ARBA" id="ARBA00023239"/>
    </source>
</evidence>
<evidence type="ECO:0000256" key="11">
    <source>
        <dbReference type="PIRSR" id="PIRSR000495-1"/>
    </source>
</evidence>
<dbReference type="CDD" id="cd01748">
    <property type="entry name" value="GATase1_IGP_Synthase"/>
    <property type="match status" value="1"/>
</dbReference>
<dbReference type="Gene3D" id="3.40.50.880">
    <property type="match status" value="1"/>
</dbReference>
<dbReference type="Pfam" id="PF00117">
    <property type="entry name" value="GATase"/>
    <property type="match status" value="1"/>
</dbReference>
<evidence type="ECO:0000259" key="12">
    <source>
        <dbReference type="Pfam" id="PF00117"/>
    </source>
</evidence>
<evidence type="ECO:0000256" key="5">
    <source>
        <dbReference type="ARBA" id="ARBA00022962"/>
    </source>
</evidence>
<evidence type="ECO:0000256" key="2">
    <source>
        <dbReference type="ARBA" id="ARBA00011152"/>
    </source>
</evidence>
<comment type="subunit">
    <text evidence="2 10">Heterodimer of HisH and HisF.</text>
</comment>
<dbReference type="UniPathway" id="UPA00031">
    <property type="reaction ID" value="UER00010"/>
</dbReference>
<gene>
    <name evidence="10" type="primary">hisH</name>
    <name evidence="13" type="ordered locus">MROS_2677</name>
</gene>
<dbReference type="NCBIfam" id="TIGR01855">
    <property type="entry name" value="IMP_synth_hisH"/>
    <property type="match status" value="1"/>
</dbReference>
<proteinExistence type="inferred from homology"/>
<dbReference type="Proteomes" id="UP000009011">
    <property type="component" value="Chromosome"/>
</dbReference>
<keyword evidence="10" id="KW-0963">Cytoplasm</keyword>
<evidence type="ECO:0000313" key="13">
    <source>
        <dbReference type="EMBL" id="AFN75907.1"/>
    </source>
</evidence>
<dbReference type="EC" id="4.3.2.10" evidence="10"/>
<comment type="pathway">
    <text evidence="1 10">Amino-acid biosynthesis; L-histidine biosynthesis; L-histidine from 5-phospho-alpha-D-ribose 1-diphosphate: step 5/9.</text>
</comment>
<dbReference type="HOGENOM" id="CLU_071837_2_0_10"/>
<dbReference type="PANTHER" id="PTHR42701">
    <property type="entry name" value="IMIDAZOLE GLYCEROL PHOSPHATE SYNTHASE SUBUNIT HISH"/>
    <property type="match status" value="1"/>
</dbReference>
<comment type="subcellular location">
    <subcellularLocation>
        <location evidence="10">Cytoplasm</location>
    </subcellularLocation>
</comment>
<dbReference type="HAMAP" id="MF_00278">
    <property type="entry name" value="HisH"/>
    <property type="match status" value="1"/>
</dbReference>
<keyword evidence="6 10" id="KW-0368">Histidine biosynthesis</keyword>
<dbReference type="EC" id="3.5.1.2" evidence="10"/>
<organism evidence="13 14">
    <name type="scientific">Melioribacter roseus (strain DSM 23840 / JCM 17771 / VKM B-2668 / P3M-2)</name>
    <dbReference type="NCBI Taxonomy" id="1191523"/>
    <lineage>
        <taxon>Bacteria</taxon>
        <taxon>Pseudomonadati</taxon>
        <taxon>Ignavibacteriota</taxon>
        <taxon>Ignavibacteria</taxon>
        <taxon>Ignavibacteriales</taxon>
        <taxon>Melioribacteraceae</taxon>
        <taxon>Melioribacter</taxon>
    </lineage>
</organism>
<accession>I6YZD2</accession>
<evidence type="ECO:0000256" key="3">
    <source>
        <dbReference type="ARBA" id="ARBA00022605"/>
    </source>
</evidence>
<dbReference type="eggNOG" id="COG0118">
    <property type="taxonomic scope" value="Bacteria"/>
</dbReference>
<sequence length="205" mass="23675">MSFIIIIDYSMGNLRSIEKRLKKLGVNSLITSNITEIEKADKLILPGVGHFKAAMEKIRQMNLLAILNRKVLKDKVPILGICLGTQLFCRFSEEGNAEGLGWIDAEAIRFRVSDKIKYKVPHMGWNQVKVVNFNSLDRGIRETDEFYFVHSYHLKCNDPKDIWMTTVYDYEFVSAIHRDNIYGTQFHPEKSHDAGMEVLKNFCDL</sequence>
<feature type="active site" description="Nucleophile" evidence="10 11">
    <location>
        <position position="82"/>
    </location>
</feature>
<evidence type="ECO:0000256" key="9">
    <source>
        <dbReference type="ARBA" id="ARBA00049534"/>
    </source>
</evidence>
<feature type="active site" evidence="10 11">
    <location>
        <position position="189"/>
    </location>
</feature>
<evidence type="ECO:0000256" key="1">
    <source>
        <dbReference type="ARBA" id="ARBA00005091"/>
    </source>
</evidence>
<dbReference type="SUPFAM" id="SSF52317">
    <property type="entry name" value="Class I glutamine amidotransferase-like"/>
    <property type="match status" value="1"/>
</dbReference>
<evidence type="ECO:0000313" key="14">
    <source>
        <dbReference type="Proteomes" id="UP000009011"/>
    </source>
</evidence>
<dbReference type="PATRIC" id="fig|1191523.3.peg.2812"/>
<keyword evidence="4 10" id="KW-0378">Hydrolase</keyword>
<dbReference type="InterPro" id="IPR010139">
    <property type="entry name" value="Imidazole-glycPsynth_HisH"/>
</dbReference>
<evidence type="ECO:0000256" key="6">
    <source>
        <dbReference type="ARBA" id="ARBA00023102"/>
    </source>
</evidence>
<dbReference type="InterPro" id="IPR029062">
    <property type="entry name" value="Class_I_gatase-like"/>
</dbReference>
<dbReference type="STRING" id="1191523.MROS_2677"/>